<dbReference type="InterPro" id="IPR033379">
    <property type="entry name" value="Acid_Pase_AS"/>
</dbReference>
<evidence type="ECO:0000313" key="4">
    <source>
        <dbReference type="Proteomes" id="UP000009168"/>
    </source>
</evidence>
<sequence>MEDSKINQDLELIQLIEVARHGSRSPYYDIWDYRYNWTLPLQALTPIGQRQHYIIGQEIYKRYQSTIFNNGKFDQKQISVLCTSTDRAQQSALCQLYGIYYQKGEKVHQNWQFNPQTDLPPLKLSEGKKLIDDLQDKNLPNSYVPINVREPDNPYLLESCSYSEGIQKLKQINYTTDVYKQFDEQMSEFKKEFVQKFNLQINPSEVGLKMIADHWDSVVCDIYEQIPLPETFDQLFIKKLQFVYDFTQLYIDYQSSSGQLLKMQTTTFFNDVIDIIRNHSEIKFRFYSGSDNNLNGLLIAAGHINYTTDFQEWLNPTKYASYNNVYFSSTIFFEVYQSKSTNKKYIKMLYNDQPVKIIGCSSLICDFEDEFVPSITKQAILPDEIFQKALQKGILDDNQN</sequence>
<dbReference type="CDD" id="cd07061">
    <property type="entry name" value="HP_HAP_like"/>
    <property type="match status" value="1"/>
</dbReference>
<protein>
    <submittedName>
        <fullName evidence="3">Histidine phosphatase family (Branch 2) protein</fullName>
    </submittedName>
</protein>
<dbReference type="SUPFAM" id="SSF53254">
    <property type="entry name" value="Phosphoglycerate mutase-like"/>
    <property type="match status" value="1"/>
</dbReference>
<evidence type="ECO:0000256" key="2">
    <source>
        <dbReference type="ARBA" id="ARBA00022801"/>
    </source>
</evidence>
<dbReference type="InterPro" id="IPR029033">
    <property type="entry name" value="His_PPase_superfam"/>
</dbReference>
<comment type="similarity">
    <text evidence="1">Belongs to the histidine acid phosphatase family.</text>
</comment>
<dbReference type="AlphaFoldDB" id="W7XBM8"/>
<dbReference type="KEGG" id="tet:TTHERM_000344268"/>
<evidence type="ECO:0000313" key="3">
    <source>
        <dbReference type="EMBL" id="EWS73793.1"/>
    </source>
</evidence>
<dbReference type="OrthoDB" id="299201at2759"/>
<accession>W7XBM8</accession>
<name>W7XBM8_TETTS</name>
<proteinExistence type="inferred from homology"/>
<dbReference type="GeneID" id="24438524"/>
<dbReference type="PANTHER" id="PTHR11567">
    <property type="entry name" value="ACID PHOSPHATASE-RELATED"/>
    <property type="match status" value="1"/>
</dbReference>
<dbReference type="RefSeq" id="XP_012653673.1">
    <property type="nucleotide sequence ID" value="XM_012798219.1"/>
</dbReference>
<keyword evidence="2" id="KW-0378">Hydrolase</keyword>
<keyword evidence="4" id="KW-1185">Reference proteome</keyword>
<dbReference type="EMBL" id="GG662654">
    <property type="protein sequence ID" value="EWS73793.1"/>
    <property type="molecule type" value="Genomic_DNA"/>
</dbReference>
<dbReference type="InterPro" id="IPR000560">
    <property type="entry name" value="His_Pase_clade-2"/>
</dbReference>
<dbReference type="GO" id="GO:0016791">
    <property type="term" value="F:phosphatase activity"/>
    <property type="evidence" value="ECO:0007669"/>
    <property type="project" value="TreeGrafter"/>
</dbReference>
<evidence type="ECO:0000256" key="1">
    <source>
        <dbReference type="ARBA" id="ARBA00005375"/>
    </source>
</evidence>
<dbReference type="InParanoid" id="W7XBM8"/>
<reference evidence="4" key="1">
    <citation type="journal article" date="2006" name="PLoS Biol.">
        <title>Macronuclear genome sequence of the ciliate Tetrahymena thermophila, a model eukaryote.</title>
        <authorList>
            <person name="Eisen J.A."/>
            <person name="Coyne R.S."/>
            <person name="Wu M."/>
            <person name="Wu D."/>
            <person name="Thiagarajan M."/>
            <person name="Wortman J.R."/>
            <person name="Badger J.H."/>
            <person name="Ren Q."/>
            <person name="Amedeo P."/>
            <person name="Jones K.M."/>
            <person name="Tallon L.J."/>
            <person name="Delcher A.L."/>
            <person name="Salzberg S.L."/>
            <person name="Silva J.C."/>
            <person name="Haas B.J."/>
            <person name="Majoros W.H."/>
            <person name="Farzad M."/>
            <person name="Carlton J.M."/>
            <person name="Smith R.K. Jr."/>
            <person name="Garg J."/>
            <person name="Pearlman R.E."/>
            <person name="Karrer K.M."/>
            <person name="Sun L."/>
            <person name="Manning G."/>
            <person name="Elde N.C."/>
            <person name="Turkewitz A.P."/>
            <person name="Asai D.J."/>
            <person name="Wilkes D.E."/>
            <person name="Wang Y."/>
            <person name="Cai H."/>
            <person name="Collins K."/>
            <person name="Stewart B.A."/>
            <person name="Lee S.R."/>
            <person name="Wilamowska K."/>
            <person name="Weinberg Z."/>
            <person name="Ruzzo W.L."/>
            <person name="Wloga D."/>
            <person name="Gaertig J."/>
            <person name="Frankel J."/>
            <person name="Tsao C.-C."/>
            <person name="Gorovsky M.A."/>
            <person name="Keeling P.J."/>
            <person name="Waller R.F."/>
            <person name="Patron N.J."/>
            <person name="Cherry J.M."/>
            <person name="Stover N.A."/>
            <person name="Krieger C.J."/>
            <person name="del Toro C."/>
            <person name="Ryder H.F."/>
            <person name="Williamson S.C."/>
            <person name="Barbeau R.A."/>
            <person name="Hamilton E.P."/>
            <person name="Orias E."/>
        </authorList>
    </citation>
    <scope>NUCLEOTIDE SEQUENCE [LARGE SCALE GENOMIC DNA]</scope>
    <source>
        <strain evidence="4">SB210</strain>
    </source>
</reference>
<dbReference type="Proteomes" id="UP000009168">
    <property type="component" value="Unassembled WGS sequence"/>
</dbReference>
<gene>
    <name evidence="3" type="ORF">TTHERM_000344268</name>
</gene>
<dbReference type="Gene3D" id="3.40.50.1240">
    <property type="entry name" value="Phosphoglycerate mutase-like"/>
    <property type="match status" value="1"/>
</dbReference>
<dbReference type="PROSITE" id="PS00616">
    <property type="entry name" value="HIS_ACID_PHOSPHAT_1"/>
    <property type="match status" value="1"/>
</dbReference>
<dbReference type="InterPro" id="IPR050645">
    <property type="entry name" value="Histidine_acid_phosphatase"/>
</dbReference>
<dbReference type="PANTHER" id="PTHR11567:SF110">
    <property type="entry name" value="2-PHOSPHOXYLOSE PHOSPHATASE 1"/>
    <property type="match status" value="1"/>
</dbReference>
<dbReference type="Pfam" id="PF00328">
    <property type="entry name" value="His_Phos_2"/>
    <property type="match status" value="1"/>
</dbReference>
<organism evidence="3 4">
    <name type="scientific">Tetrahymena thermophila (strain SB210)</name>
    <dbReference type="NCBI Taxonomy" id="312017"/>
    <lineage>
        <taxon>Eukaryota</taxon>
        <taxon>Sar</taxon>
        <taxon>Alveolata</taxon>
        <taxon>Ciliophora</taxon>
        <taxon>Intramacronucleata</taxon>
        <taxon>Oligohymenophorea</taxon>
        <taxon>Hymenostomatida</taxon>
        <taxon>Tetrahymenina</taxon>
        <taxon>Tetrahymenidae</taxon>
        <taxon>Tetrahymena</taxon>
    </lineage>
</organism>